<reference evidence="2" key="1">
    <citation type="journal article" date="2014" name="Front. Microbiol.">
        <title>High frequency of phylogenetically diverse reductive dehalogenase-homologous genes in deep subseafloor sedimentary metagenomes.</title>
        <authorList>
            <person name="Kawai M."/>
            <person name="Futagami T."/>
            <person name="Toyoda A."/>
            <person name="Takaki Y."/>
            <person name="Nishi S."/>
            <person name="Hori S."/>
            <person name="Arai W."/>
            <person name="Tsubouchi T."/>
            <person name="Morono Y."/>
            <person name="Uchiyama I."/>
            <person name="Ito T."/>
            <person name="Fujiyama A."/>
            <person name="Inagaki F."/>
            <person name="Takami H."/>
        </authorList>
    </citation>
    <scope>NUCLEOTIDE SEQUENCE</scope>
    <source>
        <strain evidence="2">Expedition CK06-06</strain>
    </source>
</reference>
<organism evidence="2">
    <name type="scientific">marine sediment metagenome</name>
    <dbReference type="NCBI Taxonomy" id="412755"/>
    <lineage>
        <taxon>unclassified sequences</taxon>
        <taxon>metagenomes</taxon>
        <taxon>ecological metagenomes</taxon>
    </lineage>
</organism>
<accession>X1GM95</accession>
<evidence type="ECO:0000313" key="2">
    <source>
        <dbReference type="EMBL" id="GAH58322.1"/>
    </source>
</evidence>
<dbReference type="EMBL" id="BARU01016089">
    <property type="protein sequence ID" value="GAH58322.1"/>
    <property type="molecule type" value="Genomic_DNA"/>
</dbReference>
<sequence>DALLVKKFVVANGVLDSDGLVSLPKFKTHGLVRFTGAVKNQFGCVPGLLKSQ</sequence>
<dbReference type="InterPro" id="IPR007160">
    <property type="entry name" value="DUF362"/>
</dbReference>
<evidence type="ECO:0000259" key="1">
    <source>
        <dbReference type="Pfam" id="PF04015"/>
    </source>
</evidence>
<protein>
    <recommendedName>
        <fullName evidence="1">DUF362 domain-containing protein</fullName>
    </recommendedName>
</protein>
<feature type="domain" description="DUF362" evidence="1">
    <location>
        <begin position="5"/>
        <end position="51"/>
    </location>
</feature>
<comment type="caution">
    <text evidence="2">The sequence shown here is derived from an EMBL/GenBank/DDBJ whole genome shotgun (WGS) entry which is preliminary data.</text>
</comment>
<gene>
    <name evidence="2" type="ORF">S03H2_27125</name>
</gene>
<dbReference type="Pfam" id="PF04015">
    <property type="entry name" value="DUF362"/>
    <property type="match status" value="1"/>
</dbReference>
<feature type="non-terminal residue" evidence="2">
    <location>
        <position position="52"/>
    </location>
</feature>
<proteinExistence type="predicted"/>
<name>X1GM95_9ZZZZ</name>
<dbReference type="AlphaFoldDB" id="X1GM95"/>
<feature type="non-terminal residue" evidence="2">
    <location>
        <position position="1"/>
    </location>
</feature>